<keyword evidence="3" id="KW-0808">Transferase</keyword>
<reference evidence="9 10" key="1">
    <citation type="submission" date="2019-02" db="EMBL/GenBank/DDBJ databases">
        <title>Isolation and identification of novel species under the genus Muribaculum.</title>
        <authorList>
            <person name="Miyake S."/>
            <person name="Ding Y."/>
            <person name="Low A."/>
            <person name="Soh M."/>
            <person name="Seedorf H."/>
        </authorList>
    </citation>
    <scope>NUCLEOTIDE SEQUENCE [LARGE SCALE GENOMIC DNA]</scope>
    <source>
        <strain evidence="9 10">TLL-A3</strain>
    </source>
</reference>
<evidence type="ECO:0000313" key="9">
    <source>
        <dbReference type="EMBL" id="TGG39913.1"/>
    </source>
</evidence>
<dbReference type="Pfam" id="PF00884">
    <property type="entry name" value="Sulfatase"/>
    <property type="match status" value="1"/>
</dbReference>
<proteinExistence type="predicted"/>
<dbReference type="RefSeq" id="WP_135470834.1">
    <property type="nucleotide sequence ID" value="NZ_CASJDB010000002.1"/>
</dbReference>
<feature type="transmembrane region" description="Helical" evidence="7">
    <location>
        <begin position="148"/>
        <end position="167"/>
    </location>
</feature>
<evidence type="ECO:0000256" key="7">
    <source>
        <dbReference type="SAM" id="Phobius"/>
    </source>
</evidence>
<evidence type="ECO:0000313" key="10">
    <source>
        <dbReference type="Proteomes" id="UP000297635"/>
    </source>
</evidence>
<dbReference type="CDD" id="cd16017">
    <property type="entry name" value="LptA"/>
    <property type="match status" value="1"/>
</dbReference>
<dbReference type="InterPro" id="IPR058130">
    <property type="entry name" value="PEA_transf_C"/>
</dbReference>
<dbReference type="InterPro" id="IPR040423">
    <property type="entry name" value="PEA_transferase"/>
</dbReference>
<dbReference type="GeneID" id="82148954"/>
<feature type="transmembrane region" description="Helical" evidence="7">
    <location>
        <begin position="107"/>
        <end position="127"/>
    </location>
</feature>
<dbReference type="Proteomes" id="UP000297635">
    <property type="component" value="Unassembled WGS sequence"/>
</dbReference>
<feature type="domain" description="Sulfatase N-terminal" evidence="8">
    <location>
        <begin position="220"/>
        <end position="505"/>
    </location>
</feature>
<dbReference type="AlphaFoldDB" id="A0A4Z0V872"/>
<comment type="caution">
    <text evidence="9">The sequence shown here is derived from an EMBL/GenBank/DDBJ whole genome shotgun (WGS) entry which is preliminary data.</text>
</comment>
<feature type="transmembrane region" description="Helical" evidence="7">
    <location>
        <begin position="32"/>
        <end position="53"/>
    </location>
</feature>
<accession>A0A4Z0V872</accession>
<keyword evidence="6 7" id="KW-0472">Membrane</keyword>
<evidence type="ECO:0000256" key="3">
    <source>
        <dbReference type="ARBA" id="ARBA00022679"/>
    </source>
</evidence>
<name>A0A4Z0V872_9BACT</name>
<dbReference type="EMBL" id="SJSA01000001">
    <property type="protein sequence ID" value="TGG39913.1"/>
    <property type="molecule type" value="Genomic_DNA"/>
</dbReference>
<feature type="transmembrane region" description="Helical" evidence="7">
    <location>
        <begin position="7"/>
        <end position="26"/>
    </location>
</feature>
<evidence type="ECO:0000259" key="8">
    <source>
        <dbReference type="Pfam" id="PF00884"/>
    </source>
</evidence>
<gene>
    <name evidence="9" type="ORF">EZ315_04055</name>
</gene>
<dbReference type="PANTHER" id="PTHR30443">
    <property type="entry name" value="INNER MEMBRANE PROTEIN"/>
    <property type="match status" value="1"/>
</dbReference>
<dbReference type="InterPro" id="IPR017850">
    <property type="entry name" value="Alkaline_phosphatase_core_sf"/>
</dbReference>
<keyword evidence="10" id="KW-1185">Reference proteome</keyword>
<evidence type="ECO:0000256" key="1">
    <source>
        <dbReference type="ARBA" id="ARBA00004651"/>
    </source>
</evidence>
<keyword evidence="2" id="KW-1003">Cell membrane</keyword>
<dbReference type="InterPro" id="IPR000917">
    <property type="entry name" value="Sulfatase_N"/>
</dbReference>
<evidence type="ECO:0000256" key="6">
    <source>
        <dbReference type="ARBA" id="ARBA00023136"/>
    </source>
</evidence>
<evidence type="ECO:0000256" key="2">
    <source>
        <dbReference type="ARBA" id="ARBA00022475"/>
    </source>
</evidence>
<dbReference type="Gene3D" id="3.40.720.10">
    <property type="entry name" value="Alkaline Phosphatase, subunit A"/>
    <property type="match status" value="1"/>
</dbReference>
<protein>
    <submittedName>
        <fullName evidence="9">DUF1705 domain-containing protein</fullName>
    </submittedName>
</protein>
<keyword evidence="5 7" id="KW-1133">Transmembrane helix</keyword>
<organism evidence="9 10">
    <name type="scientific">Duncaniella freteri</name>
    <dbReference type="NCBI Taxonomy" id="2530391"/>
    <lineage>
        <taxon>Bacteria</taxon>
        <taxon>Pseudomonadati</taxon>
        <taxon>Bacteroidota</taxon>
        <taxon>Bacteroidia</taxon>
        <taxon>Bacteroidales</taxon>
        <taxon>Muribaculaceae</taxon>
        <taxon>Duncaniella</taxon>
    </lineage>
</organism>
<keyword evidence="4 7" id="KW-0812">Transmembrane</keyword>
<dbReference type="GO" id="GO:0005886">
    <property type="term" value="C:plasma membrane"/>
    <property type="evidence" value="ECO:0007669"/>
    <property type="project" value="UniProtKB-SubCell"/>
</dbReference>
<evidence type="ECO:0000256" key="5">
    <source>
        <dbReference type="ARBA" id="ARBA00022989"/>
    </source>
</evidence>
<comment type="subcellular location">
    <subcellularLocation>
        <location evidence="1">Cell membrane</location>
        <topology evidence="1">Multi-pass membrane protein</topology>
    </subcellularLocation>
</comment>
<dbReference type="PANTHER" id="PTHR30443:SF0">
    <property type="entry name" value="PHOSPHOETHANOLAMINE TRANSFERASE EPTA"/>
    <property type="match status" value="1"/>
</dbReference>
<feature type="transmembrane region" description="Helical" evidence="7">
    <location>
        <begin position="60"/>
        <end position="87"/>
    </location>
</feature>
<dbReference type="GO" id="GO:0016776">
    <property type="term" value="F:phosphotransferase activity, phosphate group as acceptor"/>
    <property type="evidence" value="ECO:0007669"/>
    <property type="project" value="TreeGrafter"/>
</dbReference>
<evidence type="ECO:0000256" key="4">
    <source>
        <dbReference type="ARBA" id="ARBA00022692"/>
    </source>
</evidence>
<sequence length="544" mass="61597">MRLIPPHILLIITVISLSLPNIVLSVTEPMSWMARLCNIILPVSAYLLLMTLLRNTGKMVWAMFIFIFLAAFQLVLLYLFGESIIAVDMFLNLLTTNTGEVSELLSSLIPAVAMVAVIYLPILYFATRGAFDKSYRLADRFIVRFRQWGTAGLALGLISLAGCYSSEEYRASDDLYPVNVGYNIGLAVERTCRTARYADTSAGFIYDARTTHPDSCREVYILVIGETARADNFGLFGYSRDTTPLLSSTEGLITYPKAFTQSNTTHKSVPMLLSAASAEDYNRIYREKGIITAFKEAGFHTTFISNQRPNHSFIDFFGKEADSWEFLKEELPESANVPDGDMTGLVKKILDGGHMREFIVLHTYGSHFKYRERYPHDIAEFLPDEASEATPDNRCSLINAYDNSILYTDRFLHTLITELKESRTESGLIYASDHGENIFDDERGLFLHASPRPSIYELHVPMMIWLSDEYRERYPDIHSELLSHSEKQVITSLSVFHTTLHIAGINTRHRIDSLSLASAHYHPAPYNYLSDRNIPVPVSKIIRK</sequence>
<dbReference type="SUPFAM" id="SSF53649">
    <property type="entry name" value="Alkaline phosphatase-like"/>
    <property type="match status" value="1"/>
</dbReference>
<dbReference type="GO" id="GO:0009244">
    <property type="term" value="P:lipopolysaccharide core region biosynthetic process"/>
    <property type="evidence" value="ECO:0007669"/>
    <property type="project" value="TreeGrafter"/>
</dbReference>